<feature type="transmembrane region" description="Helical" evidence="7">
    <location>
        <begin position="226"/>
        <end position="247"/>
    </location>
</feature>
<organism evidence="9">
    <name type="scientific">mine drainage metagenome</name>
    <dbReference type="NCBI Taxonomy" id="410659"/>
    <lineage>
        <taxon>unclassified sequences</taxon>
        <taxon>metagenomes</taxon>
        <taxon>ecological metagenomes</taxon>
    </lineage>
</organism>
<dbReference type="InterPro" id="IPR003918">
    <property type="entry name" value="NADH_UbQ_OxRdtase"/>
</dbReference>
<evidence type="ECO:0000256" key="2">
    <source>
        <dbReference type="ARBA" id="ARBA00022475"/>
    </source>
</evidence>
<evidence type="ECO:0000256" key="7">
    <source>
        <dbReference type="SAM" id="Phobius"/>
    </source>
</evidence>
<comment type="caution">
    <text evidence="9">The sequence shown here is derived from an EMBL/GenBank/DDBJ whole genome shotgun (WGS) entry which is preliminary data.</text>
</comment>
<keyword evidence="2" id="KW-1003">Cell membrane</keyword>
<reference evidence="9" key="2">
    <citation type="journal article" date="2014" name="ISME J.">
        <title>Microbial stratification in low pH oxic and suboxic macroscopic growths along an acid mine drainage.</title>
        <authorList>
            <person name="Mendez-Garcia C."/>
            <person name="Mesa V."/>
            <person name="Sprenger R.R."/>
            <person name="Richter M."/>
            <person name="Diez M.S."/>
            <person name="Solano J."/>
            <person name="Bargiela R."/>
            <person name="Golyshina O.V."/>
            <person name="Manteca A."/>
            <person name="Ramos J.L."/>
            <person name="Gallego J.R."/>
            <person name="Llorente I."/>
            <person name="Martins Dos Santos V.A."/>
            <person name="Jensen O.N."/>
            <person name="Pelaez A.I."/>
            <person name="Sanchez J."/>
            <person name="Ferrer M."/>
        </authorList>
    </citation>
    <scope>NUCLEOTIDE SEQUENCE</scope>
</reference>
<feature type="transmembrane region" description="Helical" evidence="7">
    <location>
        <begin position="6"/>
        <end position="28"/>
    </location>
</feature>
<keyword evidence="6 7" id="KW-0472">Membrane</keyword>
<dbReference type="PRINTS" id="PR01437">
    <property type="entry name" value="NUOXDRDTASE4"/>
</dbReference>
<feature type="transmembrane region" description="Helical" evidence="7">
    <location>
        <begin position="259"/>
        <end position="278"/>
    </location>
</feature>
<feature type="non-terminal residue" evidence="9">
    <location>
        <position position="1"/>
    </location>
</feature>
<dbReference type="EMBL" id="AUZZ01004791">
    <property type="protein sequence ID" value="EQD51970.1"/>
    <property type="molecule type" value="Genomic_DNA"/>
</dbReference>
<dbReference type="InterPro" id="IPR001750">
    <property type="entry name" value="ND/Mrp_TM"/>
</dbReference>
<feature type="transmembrane region" description="Helical" evidence="7">
    <location>
        <begin position="40"/>
        <end position="63"/>
    </location>
</feature>
<feature type="domain" description="NADH:quinone oxidoreductase/Mrp antiporter transmembrane" evidence="8">
    <location>
        <begin position="7"/>
        <end position="293"/>
    </location>
</feature>
<keyword evidence="4 7" id="KW-1133">Transmembrane helix</keyword>
<dbReference type="GO" id="GO:0016491">
    <property type="term" value="F:oxidoreductase activity"/>
    <property type="evidence" value="ECO:0007669"/>
    <property type="project" value="UniProtKB-KW"/>
</dbReference>
<keyword evidence="3 7" id="KW-0812">Transmembrane</keyword>
<reference evidence="9" key="1">
    <citation type="submission" date="2013-08" db="EMBL/GenBank/DDBJ databases">
        <authorList>
            <person name="Mendez C."/>
            <person name="Richter M."/>
            <person name="Ferrer M."/>
            <person name="Sanchez J."/>
        </authorList>
    </citation>
    <scope>NUCLEOTIDE SEQUENCE</scope>
</reference>
<evidence type="ECO:0000259" key="8">
    <source>
        <dbReference type="Pfam" id="PF00361"/>
    </source>
</evidence>
<dbReference type="InterPro" id="IPR052175">
    <property type="entry name" value="ComplexI-like_HydComp"/>
</dbReference>
<evidence type="ECO:0000256" key="4">
    <source>
        <dbReference type="ARBA" id="ARBA00022989"/>
    </source>
</evidence>
<sequence>VLVCAAGTVFLFLVAWEVMTLVSYFLVIHDHEDAKSRRAGLVYLIISHAAAGAIIVSLLLLAVGTGQSAWSAIAANVGGLAPWVRDTAFVTALIGFGTKAGMVPLHVWLPDAHPAAPSNVSALMSGVMIKMGILGLLRVVFDLLGGGPSWWAYTILLLGAASCLVGVLYAIAQHDLKRLLAYHSIENIGIILMGIGASLAFLDLGYPDLAALAMAAALLHTWNHALFKSLLFLGAGAVVGGAGTRDLEKLGGLIRRMPGVALGFLVGALAISALPPFNGFVSEWLLFQSFFAAFATGSAGTEMVF</sequence>
<evidence type="ECO:0000313" key="9">
    <source>
        <dbReference type="EMBL" id="EQD51970.1"/>
    </source>
</evidence>
<evidence type="ECO:0000256" key="1">
    <source>
        <dbReference type="ARBA" id="ARBA00004651"/>
    </source>
</evidence>
<dbReference type="PANTHER" id="PTHR42682">
    <property type="entry name" value="HYDROGENASE-4 COMPONENT F"/>
    <property type="match status" value="1"/>
</dbReference>
<dbReference type="GO" id="GO:0005886">
    <property type="term" value="C:plasma membrane"/>
    <property type="evidence" value="ECO:0007669"/>
    <property type="project" value="UniProtKB-SubCell"/>
</dbReference>
<keyword evidence="5" id="KW-0560">Oxidoreductase</keyword>
<dbReference type="GO" id="GO:0042773">
    <property type="term" value="P:ATP synthesis coupled electron transport"/>
    <property type="evidence" value="ECO:0007669"/>
    <property type="project" value="InterPro"/>
</dbReference>
<feature type="non-terminal residue" evidence="9">
    <location>
        <position position="305"/>
    </location>
</feature>
<protein>
    <submittedName>
        <fullName evidence="9">Hydrogenase 4 subunit B</fullName>
    </submittedName>
</protein>
<accession>T1BCL6</accession>
<dbReference type="Pfam" id="PF00361">
    <property type="entry name" value="Proton_antipo_M"/>
    <property type="match status" value="1"/>
</dbReference>
<feature type="transmembrane region" description="Helical" evidence="7">
    <location>
        <begin position="88"/>
        <end position="109"/>
    </location>
</feature>
<evidence type="ECO:0000256" key="5">
    <source>
        <dbReference type="ARBA" id="ARBA00023002"/>
    </source>
</evidence>
<dbReference type="GO" id="GO:0008137">
    <property type="term" value="F:NADH dehydrogenase (ubiquinone) activity"/>
    <property type="evidence" value="ECO:0007669"/>
    <property type="project" value="InterPro"/>
</dbReference>
<proteinExistence type="predicted"/>
<feature type="transmembrane region" description="Helical" evidence="7">
    <location>
        <begin position="150"/>
        <end position="172"/>
    </location>
</feature>
<name>T1BCL6_9ZZZZ</name>
<evidence type="ECO:0000256" key="3">
    <source>
        <dbReference type="ARBA" id="ARBA00022692"/>
    </source>
</evidence>
<comment type="subcellular location">
    <subcellularLocation>
        <location evidence="1">Cell membrane</location>
        <topology evidence="1">Multi-pass membrane protein</topology>
    </subcellularLocation>
</comment>
<dbReference type="AlphaFoldDB" id="T1BCL6"/>
<dbReference type="PANTHER" id="PTHR42682:SF3">
    <property type="entry name" value="FORMATE HYDROGENLYASE SUBUNIT 3-RELATED"/>
    <property type="match status" value="1"/>
</dbReference>
<evidence type="ECO:0000256" key="6">
    <source>
        <dbReference type="ARBA" id="ARBA00023136"/>
    </source>
</evidence>
<gene>
    <name evidence="9" type="ORF">B2A_06740</name>
</gene>
<feature type="transmembrane region" description="Helical" evidence="7">
    <location>
        <begin position="121"/>
        <end position="144"/>
    </location>
</feature>
<feature type="transmembrane region" description="Helical" evidence="7">
    <location>
        <begin position="184"/>
        <end position="206"/>
    </location>
</feature>